<dbReference type="eggNOG" id="KOG1302">
    <property type="taxonomic scope" value="Eukaryota"/>
</dbReference>
<evidence type="ECO:0000256" key="1">
    <source>
        <dbReference type="ARBA" id="ARBA00009884"/>
    </source>
</evidence>
<dbReference type="PANTHER" id="PTHR11679">
    <property type="entry name" value="VESICLE PROTEIN SORTING-ASSOCIATED"/>
    <property type="match status" value="1"/>
</dbReference>
<sequence>MAVDLSDAVIDLESARSAARDAILSALDARPGRKALVMDPSFAPTLTSLCTMSELTEHGVDGLYQLEGGSVETECDEIVFMVKPRVALMAALNETVRGVILDNELDRAEHREQHGDDPALWDPRSETYNPDVPPPPRVPNMTVCFAPASTDACEGELRRLGVHDLLIRRECAVDLVPLEPDVFVADCDEAWRDLTLEGDVSCVKQCARALHALQRRCGWATVVKGKGTAAKEIAEAMERMRREAFASDPALNPSLFPGNGHASDYDSSSESDENDDPNDDPNDDDDKGRERDRRGRRFRPAHPGVEDPAPPPAPAIDVLLIIDRDVDPVTPLCTQLTYEGFVDEAVGIVNGAVEVTGDDGSSTRVRLNSNDALFRELRDLNFGRACDALKEKTSSMQREYETIKGGKVQDQTVGEIGGFVKKLGEKQGLELHSNLAKRCLETTRGGAGASADDNSAFMRGLEVERMCVEGRDLDKILEHLRNLVHTSGDDPRRAARLLALASLTHGGIPAAKLEPVRLDMLRAYGSRILTVFGAMEQCGWLATREDKSAHARAFPAIRKPLALVVDDVDDHDPSDVAYAFSHSGYAPASCRLIHHALAGSFRLIDDVLRALPGPHFEYTQGFDPNDGSPAVTAVDARVFQRRRERAVGTAGGLGLDQHNPNPKPPRRGPGRRPTCVVFFVGGVTRAEISCLRFMSSDKMRMGVDFVVGATSVCGGFDLVEQVMGPDVAAYFPSLDRGGSTRVGGGAAASGRGAATKGDAAGDESGDNVEDAPASSAFDAFVASFPKWM</sequence>
<accession>C1E3A2</accession>
<evidence type="ECO:0000256" key="2">
    <source>
        <dbReference type="SAM" id="MobiDB-lite"/>
    </source>
</evidence>
<dbReference type="KEGG" id="mis:MICPUN_99903"/>
<dbReference type="GO" id="GO:0016192">
    <property type="term" value="P:vesicle-mediated transport"/>
    <property type="evidence" value="ECO:0007669"/>
    <property type="project" value="InterPro"/>
</dbReference>
<dbReference type="InterPro" id="IPR001619">
    <property type="entry name" value="Sec1-like"/>
</dbReference>
<keyword evidence="4" id="KW-1185">Reference proteome</keyword>
<dbReference type="InterPro" id="IPR036045">
    <property type="entry name" value="Sec1-like_sf"/>
</dbReference>
<dbReference type="EMBL" id="CP001325">
    <property type="protein sequence ID" value="ACO62898.1"/>
    <property type="molecule type" value="Genomic_DNA"/>
</dbReference>
<dbReference type="SUPFAM" id="SSF56815">
    <property type="entry name" value="Sec1/munc18-like (SM) proteins"/>
    <property type="match status" value="1"/>
</dbReference>
<gene>
    <name evidence="3" type="ORF">MICPUN_99903</name>
</gene>
<dbReference type="OMA" id="EFHIFFV"/>
<dbReference type="Gene3D" id="3.90.830.10">
    <property type="entry name" value="Syntaxin Binding Protein 1, Chain A, domain 2"/>
    <property type="match status" value="1"/>
</dbReference>
<feature type="compositionally biased region" description="Low complexity" evidence="2">
    <location>
        <begin position="748"/>
        <end position="757"/>
    </location>
</feature>
<dbReference type="FunCoup" id="C1E3A2">
    <property type="interactions" value="1885"/>
</dbReference>
<dbReference type="GeneID" id="8242548"/>
<dbReference type="InterPro" id="IPR043155">
    <property type="entry name" value="VPS33_dom3b"/>
</dbReference>
<dbReference type="STRING" id="296587.C1E3A2"/>
<dbReference type="InterPro" id="IPR043127">
    <property type="entry name" value="Sec-1-like_dom3a"/>
</dbReference>
<protein>
    <submittedName>
        <fullName evidence="3">Uncharacterized protein</fullName>
    </submittedName>
</protein>
<name>C1E3A2_MICCC</name>
<dbReference type="Gene3D" id="1.25.40.850">
    <property type="match status" value="1"/>
</dbReference>
<dbReference type="Gene3D" id="3.40.50.1910">
    <property type="match status" value="2"/>
</dbReference>
<dbReference type="AlphaFoldDB" id="C1E3A2"/>
<dbReference type="OrthoDB" id="10262287at2759"/>
<dbReference type="Gene3D" id="3.40.50.2060">
    <property type="match status" value="1"/>
</dbReference>
<feature type="region of interest" description="Disordered" evidence="2">
    <location>
        <begin position="649"/>
        <end position="671"/>
    </location>
</feature>
<dbReference type="InterPro" id="IPR043154">
    <property type="entry name" value="Sec-1-like_dom1"/>
</dbReference>
<proteinExistence type="inferred from homology"/>
<feature type="region of interest" description="Disordered" evidence="2">
    <location>
        <begin position="249"/>
        <end position="312"/>
    </location>
</feature>
<reference evidence="3 4" key="1">
    <citation type="journal article" date="2009" name="Science">
        <title>Green evolution and dynamic adaptations revealed by genomes of the marine picoeukaryotes Micromonas.</title>
        <authorList>
            <person name="Worden A.Z."/>
            <person name="Lee J.H."/>
            <person name="Mock T."/>
            <person name="Rouze P."/>
            <person name="Simmons M.P."/>
            <person name="Aerts A.L."/>
            <person name="Allen A.E."/>
            <person name="Cuvelier M.L."/>
            <person name="Derelle E."/>
            <person name="Everett M.V."/>
            <person name="Foulon E."/>
            <person name="Grimwood J."/>
            <person name="Gundlach H."/>
            <person name="Henrissat B."/>
            <person name="Napoli C."/>
            <person name="McDonald S.M."/>
            <person name="Parker M.S."/>
            <person name="Rombauts S."/>
            <person name="Salamov A."/>
            <person name="Von Dassow P."/>
            <person name="Badger J.H."/>
            <person name="Coutinho P.M."/>
            <person name="Demir E."/>
            <person name="Dubchak I."/>
            <person name="Gentemann C."/>
            <person name="Eikrem W."/>
            <person name="Gready J.E."/>
            <person name="John U."/>
            <person name="Lanier W."/>
            <person name="Lindquist E.A."/>
            <person name="Lucas S."/>
            <person name="Mayer K.F."/>
            <person name="Moreau H."/>
            <person name="Not F."/>
            <person name="Otillar R."/>
            <person name="Panaud O."/>
            <person name="Pangilinan J."/>
            <person name="Paulsen I."/>
            <person name="Piegu B."/>
            <person name="Poliakov A."/>
            <person name="Robbens S."/>
            <person name="Schmutz J."/>
            <person name="Toulza E."/>
            <person name="Wyss T."/>
            <person name="Zelensky A."/>
            <person name="Zhou K."/>
            <person name="Armbrust E.V."/>
            <person name="Bhattacharya D."/>
            <person name="Goodenough U.W."/>
            <person name="Van de Peer Y."/>
            <person name="Grigoriev I.V."/>
        </authorList>
    </citation>
    <scope>NUCLEOTIDE SEQUENCE [LARGE SCALE GENOMIC DNA]</scope>
    <source>
        <strain evidence="4">RCC299 / NOUM17</strain>
    </source>
</reference>
<dbReference type="InterPro" id="IPR027482">
    <property type="entry name" value="Sec1-like_dom2"/>
</dbReference>
<dbReference type="RefSeq" id="XP_002501640.1">
    <property type="nucleotide sequence ID" value="XM_002501594.1"/>
</dbReference>
<evidence type="ECO:0000313" key="3">
    <source>
        <dbReference type="EMBL" id="ACO62898.1"/>
    </source>
</evidence>
<comment type="similarity">
    <text evidence="1">Belongs to the STXBP/unc-18/SEC1 family.</text>
</comment>
<feature type="compositionally biased region" description="Acidic residues" evidence="2">
    <location>
        <begin position="760"/>
        <end position="769"/>
    </location>
</feature>
<feature type="compositionally biased region" description="Acidic residues" evidence="2">
    <location>
        <begin position="267"/>
        <end position="285"/>
    </location>
</feature>
<organism evidence="3 4">
    <name type="scientific">Micromonas commoda (strain RCC299 / NOUM17 / CCMP2709)</name>
    <name type="common">Picoplanktonic green alga</name>
    <dbReference type="NCBI Taxonomy" id="296587"/>
    <lineage>
        <taxon>Eukaryota</taxon>
        <taxon>Viridiplantae</taxon>
        <taxon>Chlorophyta</taxon>
        <taxon>Mamiellophyceae</taxon>
        <taxon>Mamiellales</taxon>
        <taxon>Mamiellaceae</taxon>
        <taxon>Micromonas</taxon>
    </lineage>
</organism>
<dbReference type="Pfam" id="PF00995">
    <property type="entry name" value="Sec1"/>
    <property type="match status" value="1"/>
</dbReference>
<dbReference type="InParanoid" id="C1E3A2"/>
<dbReference type="Proteomes" id="UP000002009">
    <property type="component" value="Chromosome 4"/>
</dbReference>
<feature type="region of interest" description="Disordered" evidence="2">
    <location>
        <begin position="740"/>
        <end position="771"/>
    </location>
</feature>
<evidence type="ECO:0000313" key="4">
    <source>
        <dbReference type="Proteomes" id="UP000002009"/>
    </source>
</evidence>